<dbReference type="SUPFAM" id="SSF89550">
    <property type="entry name" value="PHP domain-like"/>
    <property type="match status" value="1"/>
</dbReference>
<name>A0A1Y4L8A0_9FIRM</name>
<dbReference type="AlphaFoldDB" id="A0A1Y4L8A0"/>
<organism evidence="2 3">
    <name type="scientific">Butyricicoccus pullicaecorum</name>
    <dbReference type="NCBI Taxonomy" id="501571"/>
    <lineage>
        <taxon>Bacteria</taxon>
        <taxon>Bacillati</taxon>
        <taxon>Bacillota</taxon>
        <taxon>Clostridia</taxon>
        <taxon>Eubacteriales</taxon>
        <taxon>Butyricicoccaceae</taxon>
        <taxon>Butyricicoccus</taxon>
    </lineage>
</organism>
<reference evidence="3" key="1">
    <citation type="submission" date="2017-04" db="EMBL/GenBank/DDBJ databases">
        <title>Function of individual gut microbiota members based on whole genome sequencing of pure cultures obtained from chicken caecum.</title>
        <authorList>
            <person name="Medvecky M."/>
            <person name="Cejkova D."/>
            <person name="Polansky O."/>
            <person name="Karasova D."/>
            <person name="Kubasova T."/>
            <person name="Cizek A."/>
            <person name="Rychlik I."/>
        </authorList>
    </citation>
    <scope>NUCLEOTIDE SEQUENCE [LARGE SCALE GENOMIC DNA]</scope>
    <source>
        <strain evidence="3">An180</strain>
    </source>
</reference>
<evidence type="ECO:0000313" key="2">
    <source>
        <dbReference type="EMBL" id="OUP52955.1"/>
    </source>
</evidence>
<dbReference type="RefSeq" id="WP_016149047.1">
    <property type="nucleotide sequence ID" value="NZ_CABKSA010000003.1"/>
</dbReference>
<proteinExistence type="predicted"/>
<dbReference type="PANTHER" id="PTHR42924:SF3">
    <property type="entry name" value="POLYMERASE_HISTIDINOL PHOSPHATASE N-TERMINAL DOMAIN-CONTAINING PROTEIN"/>
    <property type="match status" value="1"/>
</dbReference>
<protein>
    <recommendedName>
        <fullName evidence="1">PHP domain-containing protein</fullName>
    </recommendedName>
</protein>
<dbReference type="EMBL" id="NFKK01000006">
    <property type="protein sequence ID" value="OUP52955.1"/>
    <property type="molecule type" value="Genomic_DNA"/>
</dbReference>
<dbReference type="InterPro" id="IPR016195">
    <property type="entry name" value="Pol/histidinol_Pase-like"/>
</dbReference>
<dbReference type="GO" id="GO:0035312">
    <property type="term" value="F:5'-3' DNA exonuclease activity"/>
    <property type="evidence" value="ECO:0007669"/>
    <property type="project" value="TreeGrafter"/>
</dbReference>
<evidence type="ECO:0000259" key="1">
    <source>
        <dbReference type="Pfam" id="PF02811"/>
    </source>
</evidence>
<feature type="domain" description="PHP" evidence="1">
    <location>
        <begin position="7"/>
        <end position="94"/>
    </location>
</feature>
<sequence length="235" mass="26224">MYKIEPHLHTRQVSKCGWLDAEELARLYHEAGYHAIAVTDHYNPDTWVYMGIDPKDPADVMPRFTEGYQRLAEAAAAYNMTVYLGAELRFYENDNDYLFYGFDPAMLAHPHEIMSMGAVAFSDIARKSGAVFIQAHPFRKTCVPLAPCFLDGIEVYNANPRHMHHNHNDLAQALADAQGPGFIQTAGSDCHRLEDVGLSGIQSRILPPNATAFATLLRSGSFERIIPAQDGNSDR</sequence>
<accession>A0A1Y4L8A0</accession>
<comment type="caution">
    <text evidence="2">The sequence shown here is derived from an EMBL/GenBank/DDBJ whole genome shotgun (WGS) entry which is preliminary data.</text>
</comment>
<dbReference type="InterPro" id="IPR052018">
    <property type="entry name" value="PHP_domain"/>
</dbReference>
<dbReference type="Proteomes" id="UP000195897">
    <property type="component" value="Unassembled WGS sequence"/>
</dbReference>
<dbReference type="Pfam" id="PF02811">
    <property type="entry name" value="PHP"/>
    <property type="match status" value="1"/>
</dbReference>
<dbReference type="InterPro" id="IPR004013">
    <property type="entry name" value="PHP_dom"/>
</dbReference>
<evidence type="ECO:0000313" key="3">
    <source>
        <dbReference type="Proteomes" id="UP000195897"/>
    </source>
</evidence>
<dbReference type="PANTHER" id="PTHR42924">
    <property type="entry name" value="EXONUCLEASE"/>
    <property type="match status" value="1"/>
</dbReference>
<dbReference type="Gene3D" id="3.20.20.140">
    <property type="entry name" value="Metal-dependent hydrolases"/>
    <property type="match status" value="1"/>
</dbReference>
<gene>
    <name evidence="2" type="ORF">B5F17_06890</name>
</gene>
<dbReference type="GO" id="GO:0004534">
    <property type="term" value="F:5'-3' RNA exonuclease activity"/>
    <property type="evidence" value="ECO:0007669"/>
    <property type="project" value="TreeGrafter"/>
</dbReference>